<gene>
    <name evidence="1" type="ORF">IE978_30135</name>
    <name evidence="2" type="ORF">IE978_30200</name>
</gene>
<proteinExistence type="predicted"/>
<evidence type="ECO:0000313" key="3">
    <source>
        <dbReference type="Proteomes" id="UP000598328"/>
    </source>
</evidence>
<name>A0A927E2J7_KLEPN</name>
<dbReference type="Proteomes" id="UP000598328">
    <property type="component" value="Unassembled WGS sequence"/>
</dbReference>
<sequence>MAYEKDITRELKKLGLHNGNEFIAKAVLIEGERAESILALIERLGRRKIIPEGVKHGFNQIKATYRLSGYINQAIAVIAFKAYVNEPKENFKADIHWNI</sequence>
<dbReference type="EMBL" id="JACXSV010000012">
    <property type="protein sequence ID" value="MBD3723181.1"/>
    <property type="molecule type" value="Genomic_DNA"/>
</dbReference>
<evidence type="ECO:0000313" key="2">
    <source>
        <dbReference type="EMBL" id="MBD3723190.1"/>
    </source>
</evidence>
<reference evidence="1" key="1">
    <citation type="submission" date="2020-07" db="EMBL/GenBank/DDBJ databases">
        <title>Clinical and genomic characterization of carbapenemase-producing Enterobacterales causing secondary infections during the COVID-19 crisis at a New York City hospital.</title>
        <authorList>
            <person name="Gomez-Simmonds A."/>
            <person name="Annavajhala M.K."/>
            <person name="Uhlemann A.-C."/>
        </authorList>
    </citation>
    <scope>NUCLEOTIDE SEQUENCE</scope>
    <source>
        <strain evidence="1">KP1826</strain>
    </source>
</reference>
<comment type="caution">
    <text evidence="1">The sequence shown here is derived from an EMBL/GenBank/DDBJ whole genome shotgun (WGS) entry which is preliminary data.</text>
</comment>
<accession>A0A927E2J7</accession>
<dbReference type="AlphaFoldDB" id="A0A927E2J7"/>
<evidence type="ECO:0000313" key="1">
    <source>
        <dbReference type="EMBL" id="MBD3723181.1"/>
    </source>
</evidence>
<dbReference type="EMBL" id="JACXSV010000013">
    <property type="protein sequence ID" value="MBD3723190.1"/>
    <property type="molecule type" value="Genomic_DNA"/>
</dbReference>
<protein>
    <submittedName>
        <fullName evidence="1">Uncharacterized protein</fullName>
    </submittedName>
</protein>
<organism evidence="1 3">
    <name type="scientific">Klebsiella pneumoniae</name>
    <dbReference type="NCBI Taxonomy" id="573"/>
    <lineage>
        <taxon>Bacteria</taxon>
        <taxon>Pseudomonadati</taxon>
        <taxon>Pseudomonadota</taxon>
        <taxon>Gammaproteobacteria</taxon>
        <taxon>Enterobacterales</taxon>
        <taxon>Enterobacteriaceae</taxon>
        <taxon>Klebsiella/Raoultella group</taxon>
        <taxon>Klebsiella</taxon>
        <taxon>Klebsiella pneumoniae complex</taxon>
    </lineage>
</organism>